<dbReference type="InterPro" id="IPR004451">
    <property type="entry name" value="MJ0586"/>
</dbReference>
<dbReference type="SUPFAM" id="SSF47413">
    <property type="entry name" value="lambda repressor-like DNA-binding domains"/>
    <property type="match status" value="1"/>
</dbReference>
<dbReference type="KEGG" id="nfn:NFRAN_1001"/>
<feature type="domain" description="HTH cro/C1-type" evidence="3">
    <location>
        <begin position="116"/>
        <end position="174"/>
    </location>
</feature>
<dbReference type="NCBIfam" id="TIGR00270">
    <property type="entry name" value="multiprotein bridging factor aMBF1"/>
    <property type="match status" value="1"/>
</dbReference>
<feature type="region of interest" description="Disordered" evidence="2">
    <location>
        <begin position="67"/>
        <end position="95"/>
    </location>
</feature>
<dbReference type="GO" id="GO:0003677">
    <property type="term" value="F:DNA binding"/>
    <property type="evidence" value="ECO:0007669"/>
    <property type="project" value="UniProtKB-KW"/>
</dbReference>
<dbReference type="Gene3D" id="1.10.260.40">
    <property type="entry name" value="lambda repressor-like DNA-binding domains"/>
    <property type="match status" value="1"/>
</dbReference>
<dbReference type="EMBL" id="LR216287">
    <property type="protein sequence ID" value="VFJ13323.1"/>
    <property type="molecule type" value="Genomic_DNA"/>
</dbReference>
<gene>
    <name evidence="4" type="ORF">NFRAN_1001</name>
</gene>
<dbReference type="OrthoDB" id="11138at2157"/>
<keyword evidence="1" id="KW-0238">DNA-binding</keyword>
<dbReference type="InterPro" id="IPR001387">
    <property type="entry name" value="Cro/C1-type_HTH"/>
</dbReference>
<sequence>MVSFCELCGKHTDVSKKVIIEKSIFNVCLSCSKRGKPVEPTNTLRNTSVSRATSTAINQTSRSAYTSFTGKGISPSSRNPYNRKLISTPPKIKPPPLKKIDMMDEMILVPEFPSIIRNARTKKGLTHDQLGQKINEKVTLIRKIETGSIRPDEILAKKLERFLGIKLYVNANEQDLDEEEP</sequence>
<accession>A0A484I996</accession>
<proteinExistence type="predicted"/>
<dbReference type="PANTHER" id="PTHR10245">
    <property type="entry name" value="ENDOTHELIAL DIFFERENTIATION-RELATED FACTOR 1 MULTIPROTEIN BRIDGING FACTOR 1"/>
    <property type="match status" value="1"/>
</dbReference>
<dbReference type="AlphaFoldDB" id="A0A484I996"/>
<reference evidence="4 5" key="1">
    <citation type="submission" date="2019-02" db="EMBL/GenBank/DDBJ databases">
        <authorList>
            <person name="Lehtovirta-Morley E L."/>
        </authorList>
    </citation>
    <scope>NUCLEOTIDE SEQUENCE [LARGE SCALE GENOMIC DNA]</scope>
    <source>
        <strain evidence="4">NFRAN1</strain>
    </source>
</reference>
<dbReference type="GeneID" id="39420447"/>
<dbReference type="InterPro" id="IPR010982">
    <property type="entry name" value="Lambda_DNA-bd_dom_sf"/>
</dbReference>
<organism evidence="4 5">
    <name type="scientific">Candidatus Nitrosocosmicus franklandianus</name>
    <dbReference type="NCBI Taxonomy" id="1798806"/>
    <lineage>
        <taxon>Archaea</taxon>
        <taxon>Nitrososphaerota</taxon>
        <taxon>Nitrososphaeria</taxon>
        <taxon>Nitrososphaerales</taxon>
        <taxon>Nitrososphaeraceae</taxon>
        <taxon>Candidatus Nitrosocosmicus</taxon>
    </lineage>
</organism>
<evidence type="ECO:0000256" key="2">
    <source>
        <dbReference type="SAM" id="MobiDB-lite"/>
    </source>
</evidence>
<dbReference type="PROSITE" id="PS50943">
    <property type="entry name" value="HTH_CROC1"/>
    <property type="match status" value="1"/>
</dbReference>
<feature type="compositionally biased region" description="Polar residues" evidence="2">
    <location>
        <begin position="67"/>
        <end position="80"/>
    </location>
</feature>
<dbReference type="Pfam" id="PF01381">
    <property type="entry name" value="HTH_3"/>
    <property type="match status" value="1"/>
</dbReference>
<protein>
    <submittedName>
        <fullName evidence="4">Transcription factor</fullName>
    </submittedName>
</protein>
<dbReference type="RefSeq" id="WP_134483224.1">
    <property type="nucleotide sequence ID" value="NZ_LR216287.1"/>
</dbReference>
<keyword evidence="5" id="KW-1185">Reference proteome</keyword>
<evidence type="ECO:0000313" key="5">
    <source>
        <dbReference type="Proteomes" id="UP000294299"/>
    </source>
</evidence>
<name>A0A484I996_9ARCH</name>
<dbReference type="CDD" id="cd00093">
    <property type="entry name" value="HTH_XRE"/>
    <property type="match status" value="1"/>
</dbReference>
<dbReference type="Proteomes" id="UP000294299">
    <property type="component" value="Chromosome NFRAN"/>
</dbReference>
<evidence type="ECO:0000256" key="1">
    <source>
        <dbReference type="ARBA" id="ARBA00023125"/>
    </source>
</evidence>
<dbReference type="SMART" id="SM00530">
    <property type="entry name" value="HTH_XRE"/>
    <property type="match status" value="1"/>
</dbReference>
<dbReference type="PANTHER" id="PTHR10245:SF15">
    <property type="entry name" value="ENDOTHELIAL DIFFERENTIATION-RELATED FACTOR 1"/>
    <property type="match status" value="1"/>
</dbReference>
<evidence type="ECO:0000313" key="4">
    <source>
        <dbReference type="EMBL" id="VFJ13323.1"/>
    </source>
</evidence>
<evidence type="ECO:0000259" key="3">
    <source>
        <dbReference type="PROSITE" id="PS50943"/>
    </source>
</evidence>